<comment type="caution">
    <text evidence="3">The sequence shown here is derived from an EMBL/GenBank/DDBJ whole genome shotgun (WGS) entry which is preliminary data.</text>
</comment>
<keyword evidence="4" id="KW-1185">Reference proteome</keyword>
<sequence>MAGEEEKLCEQIRVYQHLYDSSTQLHSNRNALENAWREVAIAMGKTVKQVKTDWKAVRDKYARAHKKWKVACRSGAGAVTFGYPKILTQLSWLSEFIRHRRTDSNFPEEEEEEEEERPNVQADQAPPSTPNPALSLSQFPLLSDSLTSTSSTSHPPTTPTRVASATSFPLSDPTTTLMASTSTSSLLPPHPPTTPSAVVSTVPQSVTPPSHPPTPTSSASRKRKRKSVRPNMDPCETALLDRLQEIRQDREKEMEKARERESERERERVEEREREKESERERERMRERDRNDIHVTFTNYLCQFMRTLPQRQSAILMRDIKQLMRDYEQF</sequence>
<dbReference type="PANTHER" id="PTHR12243">
    <property type="entry name" value="MADF DOMAIN TRANSCRIPTION FACTOR"/>
    <property type="match status" value="1"/>
</dbReference>
<dbReference type="SMART" id="SM00595">
    <property type="entry name" value="MADF"/>
    <property type="match status" value="1"/>
</dbReference>
<feature type="region of interest" description="Disordered" evidence="1">
    <location>
        <begin position="103"/>
        <end position="236"/>
    </location>
</feature>
<name>A0AA47M9S4_MERPO</name>
<proteinExistence type="predicted"/>
<evidence type="ECO:0000313" key="4">
    <source>
        <dbReference type="Proteomes" id="UP001174136"/>
    </source>
</evidence>
<dbReference type="AlphaFoldDB" id="A0AA47M9S4"/>
<evidence type="ECO:0000259" key="2">
    <source>
        <dbReference type="PROSITE" id="PS51029"/>
    </source>
</evidence>
<feature type="compositionally biased region" description="Low complexity" evidence="1">
    <location>
        <begin position="173"/>
        <end position="187"/>
    </location>
</feature>
<feature type="compositionally biased region" description="Acidic residues" evidence="1">
    <location>
        <begin position="106"/>
        <end position="116"/>
    </location>
</feature>
<feature type="region of interest" description="Disordered" evidence="1">
    <location>
        <begin position="250"/>
        <end position="286"/>
    </location>
</feature>
<dbReference type="EMBL" id="JAOPHQ010005179">
    <property type="protein sequence ID" value="KAK0136288.1"/>
    <property type="molecule type" value="Genomic_DNA"/>
</dbReference>
<dbReference type="Proteomes" id="UP001174136">
    <property type="component" value="Unassembled WGS sequence"/>
</dbReference>
<feature type="compositionally biased region" description="Low complexity" evidence="1">
    <location>
        <begin position="140"/>
        <end position="155"/>
    </location>
</feature>
<dbReference type="InterPro" id="IPR039353">
    <property type="entry name" value="TF_Adf1"/>
</dbReference>
<evidence type="ECO:0000256" key="1">
    <source>
        <dbReference type="SAM" id="MobiDB-lite"/>
    </source>
</evidence>
<organism evidence="3 4">
    <name type="scientific">Merluccius polli</name>
    <name type="common">Benguela hake</name>
    <name type="synonym">Merluccius cadenati</name>
    <dbReference type="NCBI Taxonomy" id="89951"/>
    <lineage>
        <taxon>Eukaryota</taxon>
        <taxon>Metazoa</taxon>
        <taxon>Chordata</taxon>
        <taxon>Craniata</taxon>
        <taxon>Vertebrata</taxon>
        <taxon>Euteleostomi</taxon>
        <taxon>Actinopterygii</taxon>
        <taxon>Neopterygii</taxon>
        <taxon>Teleostei</taxon>
        <taxon>Neoteleostei</taxon>
        <taxon>Acanthomorphata</taxon>
        <taxon>Zeiogadaria</taxon>
        <taxon>Gadariae</taxon>
        <taxon>Gadiformes</taxon>
        <taxon>Gadoidei</taxon>
        <taxon>Merlucciidae</taxon>
        <taxon>Merluccius</taxon>
    </lineage>
</organism>
<dbReference type="InterPro" id="IPR006578">
    <property type="entry name" value="MADF-dom"/>
</dbReference>
<evidence type="ECO:0000313" key="3">
    <source>
        <dbReference type="EMBL" id="KAK0136288.1"/>
    </source>
</evidence>
<reference evidence="3" key="1">
    <citation type="journal article" date="2023" name="Front. Mar. Sci.">
        <title>A new Merluccius polli reference genome to investigate the effects of global change in West African waters.</title>
        <authorList>
            <person name="Mateo J.L."/>
            <person name="Blanco-Fernandez C."/>
            <person name="Garcia-Vazquez E."/>
            <person name="Machado-Schiaffino G."/>
        </authorList>
    </citation>
    <scope>NUCLEOTIDE SEQUENCE</scope>
    <source>
        <strain evidence="3">C29</strain>
        <tissue evidence="3">Fin</tissue>
    </source>
</reference>
<accession>A0AA47M9S4</accession>
<dbReference type="PANTHER" id="PTHR12243:SF67">
    <property type="entry name" value="COREPRESSOR OF PANGOLIN, ISOFORM A-RELATED"/>
    <property type="match status" value="1"/>
</dbReference>
<dbReference type="PROSITE" id="PS51029">
    <property type="entry name" value="MADF"/>
    <property type="match status" value="1"/>
</dbReference>
<feature type="domain" description="MADF" evidence="2">
    <location>
        <begin position="7"/>
        <end position="98"/>
    </location>
</feature>
<gene>
    <name evidence="3" type="ORF">N1851_027815</name>
</gene>
<dbReference type="Pfam" id="PF10545">
    <property type="entry name" value="MADF_DNA_bdg"/>
    <property type="match status" value="1"/>
</dbReference>
<feature type="compositionally biased region" description="Low complexity" evidence="1">
    <location>
        <begin position="195"/>
        <end position="208"/>
    </location>
</feature>
<protein>
    <recommendedName>
        <fullName evidence="2">MADF domain-containing protein</fullName>
    </recommendedName>
</protein>